<comment type="caution">
    <text evidence="2">The sequence shown here is derived from an EMBL/GenBank/DDBJ whole genome shotgun (WGS) entry which is preliminary data.</text>
</comment>
<dbReference type="EMBL" id="CAMXCT020000177">
    <property type="protein sequence ID" value="CAL1128419.1"/>
    <property type="molecule type" value="Genomic_DNA"/>
</dbReference>
<feature type="region of interest" description="Disordered" evidence="1">
    <location>
        <begin position="257"/>
        <end position="405"/>
    </location>
</feature>
<feature type="compositionally biased region" description="Basic and acidic residues" evidence="1">
    <location>
        <begin position="10"/>
        <end position="26"/>
    </location>
</feature>
<sequence length="600" mass="66604">MGKRGQSKSDSLKESDRKRKKRDEATPQKASLSSKKAKEESNAKKPDQINKSKGDLQNLKKQEEKKETKEPINPKSEDAKDEDNEEESRQLDALLGDAPDVSAEKGFKRKQREEAALLQVPPVETDTEYDQPDISTFPEKLVIEGSSYDKLDGMYRILPEPSRGRPAYCKVGSSKNLYLYWYSGKRWQIGFEFGAKKCVASIQDRGALKPPLDPYPHTWKAIEKNSADGVKKEKPAKDKLKCLRMRVVEERLRQAATDFLEEMSPAVESAQKSRYETQMTPMAQEKEDSQEPEQEPSSSSQPSAPSKPAQSKTKTKAVKRPSPKKPAVSKVPKNLVVDEEAAIVMKHQQSDSDDESKATGKATSSQPSDSNAETSDSESDNESTSSESVSEEEPDADFEAMGEQAQSIVKKLKNFEKNQAVTKFNQLMQVQRSKSKNGSLIPFNGCNVADMKHLFQWAMRHLGVANPLNTSALPQPAPRTPEQPQPRTPPPVEEEAPRSDAVAQLPHHTMAAPKSVLKKPGQPSGPVRRVQHAQEDFQVMVISHKSCGEGLWFQCPGSFVNCDTCDRPVPQAMGCLQGAPARSQFAQHLFLCQDCSSRPG</sequence>
<keyword evidence="4" id="KW-1185">Reference proteome</keyword>
<dbReference type="OrthoDB" id="10485539at2759"/>
<evidence type="ECO:0000256" key="1">
    <source>
        <dbReference type="SAM" id="MobiDB-lite"/>
    </source>
</evidence>
<proteinExistence type="predicted"/>
<evidence type="ECO:0000313" key="2">
    <source>
        <dbReference type="EMBL" id="CAI3975044.1"/>
    </source>
</evidence>
<gene>
    <name evidence="2" type="ORF">C1SCF055_LOCUS3406</name>
</gene>
<dbReference type="AlphaFoldDB" id="A0A9P1BKG0"/>
<reference evidence="2" key="1">
    <citation type="submission" date="2022-10" db="EMBL/GenBank/DDBJ databases">
        <authorList>
            <person name="Chen Y."/>
            <person name="Dougan E. K."/>
            <person name="Chan C."/>
            <person name="Rhodes N."/>
            <person name="Thang M."/>
        </authorList>
    </citation>
    <scope>NUCLEOTIDE SEQUENCE</scope>
</reference>
<feature type="compositionally biased region" description="Basic and acidic residues" evidence="1">
    <location>
        <begin position="102"/>
        <end position="115"/>
    </location>
</feature>
<protein>
    <submittedName>
        <fullName evidence="2">Uncharacterized protein</fullName>
    </submittedName>
</protein>
<feature type="region of interest" description="Disordered" evidence="1">
    <location>
        <begin position="468"/>
        <end position="529"/>
    </location>
</feature>
<evidence type="ECO:0000313" key="3">
    <source>
        <dbReference type="EMBL" id="CAL4762356.1"/>
    </source>
</evidence>
<accession>A0A9P1BKG0</accession>
<feature type="compositionally biased region" description="Basic and acidic residues" evidence="1">
    <location>
        <begin position="36"/>
        <end position="78"/>
    </location>
</feature>
<feature type="region of interest" description="Disordered" evidence="1">
    <location>
        <begin position="1"/>
        <end position="132"/>
    </location>
</feature>
<name>A0A9P1BKG0_9DINO</name>
<evidence type="ECO:0000313" key="4">
    <source>
        <dbReference type="Proteomes" id="UP001152797"/>
    </source>
</evidence>
<organism evidence="2">
    <name type="scientific">Cladocopium goreaui</name>
    <dbReference type="NCBI Taxonomy" id="2562237"/>
    <lineage>
        <taxon>Eukaryota</taxon>
        <taxon>Sar</taxon>
        <taxon>Alveolata</taxon>
        <taxon>Dinophyceae</taxon>
        <taxon>Suessiales</taxon>
        <taxon>Symbiodiniaceae</taxon>
        <taxon>Cladocopium</taxon>
    </lineage>
</organism>
<feature type="compositionally biased region" description="Basic residues" evidence="1">
    <location>
        <begin position="313"/>
        <end position="323"/>
    </location>
</feature>
<feature type="compositionally biased region" description="Acidic residues" evidence="1">
    <location>
        <begin position="389"/>
        <end position="400"/>
    </location>
</feature>
<feature type="compositionally biased region" description="Polar residues" evidence="1">
    <location>
        <begin position="270"/>
        <end position="281"/>
    </location>
</feature>
<dbReference type="EMBL" id="CAMXCT030000177">
    <property type="protein sequence ID" value="CAL4762356.1"/>
    <property type="molecule type" value="Genomic_DNA"/>
</dbReference>
<feature type="compositionally biased region" description="Pro residues" evidence="1">
    <location>
        <begin position="475"/>
        <end position="491"/>
    </location>
</feature>
<feature type="compositionally biased region" description="Low complexity" evidence="1">
    <location>
        <begin position="295"/>
        <end position="312"/>
    </location>
</feature>
<reference evidence="3 4" key="2">
    <citation type="submission" date="2024-05" db="EMBL/GenBank/DDBJ databases">
        <authorList>
            <person name="Chen Y."/>
            <person name="Shah S."/>
            <person name="Dougan E. K."/>
            <person name="Thang M."/>
            <person name="Chan C."/>
        </authorList>
    </citation>
    <scope>NUCLEOTIDE SEQUENCE [LARGE SCALE GENOMIC DNA]</scope>
</reference>
<dbReference type="Proteomes" id="UP001152797">
    <property type="component" value="Unassembled WGS sequence"/>
</dbReference>
<dbReference type="EMBL" id="CAMXCT010000177">
    <property type="protein sequence ID" value="CAI3975044.1"/>
    <property type="molecule type" value="Genomic_DNA"/>
</dbReference>